<feature type="chain" id="PRO_5040373515" description="Secreted protein" evidence="1">
    <location>
        <begin position="17"/>
        <end position="186"/>
    </location>
</feature>
<dbReference type="OrthoDB" id="4216327at2759"/>
<keyword evidence="1" id="KW-0732">Signal</keyword>
<evidence type="ECO:0000313" key="3">
    <source>
        <dbReference type="Proteomes" id="UP000799777"/>
    </source>
</evidence>
<accession>A0A9P4LS17</accession>
<evidence type="ECO:0000313" key="2">
    <source>
        <dbReference type="EMBL" id="KAF2035928.1"/>
    </source>
</evidence>
<protein>
    <recommendedName>
        <fullName evidence="4">Secreted protein</fullName>
    </recommendedName>
</protein>
<evidence type="ECO:0000256" key="1">
    <source>
        <dbReference type="SAM" id="SignalP"/>
    </source>
</evidence>
<keyword evidence="3" id="KW-1185">Reference proteome</keyword>
<evidence type="ECO:0008006" key="4">
    <source>
        <dbReference type="Google" id="ProtNLM"/>
    </source>
</evidence>
<gene>
    <name evidence="2" type="ORF">EK21DRAFT_84315</name>
</gene>
<feature type="signal peptide" evidence="1">
    <location>
        <begin position="1"/>
        <end position="16"/>
    </location>
</feature>
<sequence length="186" mass="20402">MVSLFLLLAIAGTSKAATCYEGQGRAPNVNQAWDLRAQVCGSNACANSDAAQGNNHYCNVYQYFNDGQSFVQLERNDPSGQYKSCWDAFENILNQCLDNGSGSGFNNEVPNGNWQVGDEWYWIHMNNTVAATPPLDLDNSADRYQFGPSKFCQGLSPGGSSCITIPSGCYIEIPLYNYVPEIHCDL</sequence>
<dbReference type="EMBL" id="ML978156">
    <property type="protein sequence ID" value="KAF2035928.1"/>
    <property type="molecule type" value="Genomic_DNA"/>
</dbReference>
<proteinExistence type="predicted"/>
<organism evidence="2 3">
    <name type="scientific">Setomelanomma holmii</name>
    <dbReference type="NCBI Taxonomy" id="210430"/>
    <lineage>
        <taxon>Eukaryota</taxon>
        <taxon>Fungi</taxon>
        <taxon>Dikarya</taxon>
        <taxon>Ascomycota</taxon>
        <taxon>Pezizomycotina</taxon>
        <taxon>Dothideomycetes</taxon>
        <taxon>Pleosporomycetidae</taxon>
        <taxon>Pleosporales</taxon>
        <taxon>Pleosporineae</taxon>
        <taxon>Phaeosphaeriaceae</taxon>
        <taxon>Setomelanomma</taxon>
    </lineage>
</organism>
<comment type="caution">
    <text evidence="2">The sequence shown here is derived from an EMBL/GenBank/DDBJ whole genome shotgun (WGS) entry which is preliminary data.</text>
</comment>
<name>A0A9P4LS17_9PLEO</name>
<dbReference type="AlphaFoldDB" id="A0A9P4LS17"/>
<dbReference type="Proteomes" id="UP000799777">
    <property type="component" value="Unassembled WGS sequence"/>
</dbReference>
<reference evidence="2" key="1">
    <citation type="journal article" date="2020" name="Stud. Mycol.">
        <title>101 Dothideomycetes genomes: a test case for predicting lifestyles and emergence of pathogens.</title>
        <authorList>
            <person name="Haridas S."/>
            <person name="Albert R."/>
            <person name="Binder M."/>
            <person name="Bloem J."/>
            <person name="Labutti K."/>
            <person name="Salamov A."/>
            <person name="Andreopoulos B."/>
            <person name="Baker S."/>
            <person name="Barry K."/>
            <person name="Bills G."/>
            <person name="Bluhm B."/>
            <person name="Cannon C."/>
            <person name="Castanera R."/>
            <person name="Culley D."/>
            <person name="Daum C."/>
            <person name="Ezra D."/>
            <person name="Gonzalez J."/>
            <person name="Henrissat B."/>
            <person name="Kuo A."/>
            <person name="Liang C."/>
            <person name="Lipzen A."/>
            <person name="Lutzoni F."/>
            <person name="Magnuson J."/>
            <person name="Mondo S."/>
            <person name="Nolan M."/>
            <person name="Ohm R."/>
            <person name="Pangilinan J."/>
            <person name="Park H.-J."/>
            <person name="Ramirez L."/>
            <person name="Alfaro M."/>
            <person name="Sun H."/>
            <person name="Tritt A."/>
            <person name="Yoshinaga Y."/>
            <person name="Zwiers L.-H."/>
            <person name="Turgeon B."/>
            <person name="Goodwin S."/>
            <person name="Spatafora J."/>
            <person name="Crous P."/>
            <person name="Grigoriev I."/>
        </authorList>
    </citation>
    <scope>NUCLEOTIDE SEQUENCE</scope>
    <source>
        <strain evidence="2">CBS 110217</strain>
    </source>
</reference>